<evidence type="ECO:0000256" key="12">
    <source>
        <dbReference type="ARBA" id="ARBA00022801"/>
    </source>
</evidence>
<dbReference type="Gene3D" id="3.30.420.10">
    <property type="entry name" value="Ribonuclease H-like superfamily/Ribonuclease H"/>
    <property type="match status" value="1"/>
</dbReference>
<comment type="similarity">
    <text evidence="5">Belongs to the RNase HII family.</text>
</comment>
<dbReference type="GO" id="GO:0004523">
    <property type="term" value="F:RNA-DNA hybrid ribonuclease activity"/>
    <property type="evidence" value="ECO:0007669"/>
    <property type="project" value="UniProtKB-EC"/>
</dbReference>
<dbReference type="GO" id="GO:0006298">
    <property type="term" value="P:mismatch repair"/>
    <property type="evidence" value="ECO:0007669"/>
    <property type="project" value="TreeGrafter"/>
</dbReference>
<evidence type="ECO:0000256" key="11">
    <source>
        <dbReference type="ARBA" id="ARBA00022759"/>
    </source>
</evidence>
<dbReference type="Pfam" id="PF01351">
    <property type="entry name" value="RNase_HII"/>
    <property type="match status" value="1"/>
</dbReference>
<dbReference type="InterPro" id="IPR036397">
    <property type="entry name" value="RNaseH_sf"/>
</dbReference>
<reference evidence="15" key="1">
    <citation type="submission" date="2016-10" db="EMBL/GenBank/DDBJ databases">
        <authorList>
            <person name="de Groot N.N."/>
        </authorList>
    </citation>
    <scope>NUCLEOTIDE SEQUENCE</scope>
</reference>
<dbReference type="PANTHER" id="PTHR10954:SF18">
    <property type="entry name" value="RIBONUCLEASE HII"/>
    <property type="match status" value="1"/>
</dbReference>
<evidence type="ECO:0000256" key="4">
    <source>
        <dbReference type="ARBA" id="ARBA00004496"/>
    </source>
</evidence>
<evidence type="ECO:0000256" key="1">
    <source>
        <dbReference type="ARBA" id="ARBA00000077"/>
    </source>
</evidence>
<dbReference type="PROSITE" id="PS51975">
    <property type="entry name" value="RNASE_H_2"/>
    <property type="match status" value="1"/>
</dbReference>
<dbReference type="InterPro" id="IPR024567">
    <property type="entry name" value="RNase_HII/HIII_dom"/>
</dbReference>
<keyword evidence="11" id="KW-0255">Endonuclease</keyword>
<keyword evidence="12 15" id="KW-0378">Hydrolase</keyword>
<comment type="cofactor">
    <cofactor evidence="2">
        <name>Mn(2+)</name>
        <dbReference type="ChEBI" id="CHEBI:29035"/>
    </cofactor>
</comment>
<dbReference type="GO" id="GO:0046872">
    <property type="term" value="F:metal ion binding"/>
    <property type="evidence" value="ECO:0007669"/>
    <property type="project" value="UniProtKB-KW"/>
</dbReference>
<gene>
    <name evidence="15" type="ORF">MNB_SUP05-4-499</name>
</gene>
<organism evidence="15">
    <name type="scientific">hydrothermal vent metagenome</name>
    <dbReference type="NCBI Taxonomy" id="652676"/>
    <lineage>
        <taxon>unclassified sequences</taxon>
        <taxon>metagenomes</taxon>
        <taxon>ecological metagenomes</taxon>
    </lineage>
</organism>
<evidence type="ECO:0000256" key="2">
    <source>
        <dbReference type="ARBA" id="ARBA00001936"/>
    </source>
</evidence>
<evidence type="ECO:0000256" key="5">
    <source>
        <dbReference type="ARBA" id="ARBA00007383"/>
    </source>
</evidence>
<feature type="domain" description="RNase H type-2" evidence="14">
    <location>
        <begin position="1"/>
        <end position="187"/>
    </location>
</feature>
<dbReference type="AlphaFoldDB" id="A0A1W1D7H4"/>
<dbReference type="InterPro" id="IPR001352">
    <property type="entry name" value="RNase_HII/HIII"/>
</dbReference>
<dbReference type="NCBIfam" id="NF000595">
    <property type="entry name" value="PRK00015.1-3"/>
    <property type="match status" value="1"/>
</dbReference>
<dbReference type="CDD" id="cd07182">
    <property type="entry name" value="RNase_HII_bacteria_HII_like"/>
    <property type="match status" value="1"/>
</dbReference>
<dbReference type="InterPro" id="IPR012337">
    <property type="entry name" value="RNaseH-like_sf"/>
</dbReference>
<keyword evidence="9" id="KW-0540">Nuclease</keyword>
<keyword evidence="13" id="KW-0464">Manganese</keyword>
<sequence>MIIVGVDEAGRGPLIGSVVAGAVILPDEFNLPELTDSKKLTEKKRETLYQLITEQCQWAVGEADAAEVDEINILQATMFAMQRAVENLQVKYDRVLVDGNRCPDLHDCTAIVKGDLTEPAISAASIIAKVTRDRQMIELDKQYPQYGFAKHKGYGTKVHLQALEEFGIIHAQHRMSFAPVKRVQKRI</sequence>
<dbReference type="PANTHER" id="PTHR10954">
    <property type="entry name" value="RIBONUCLEASE H2 SUBUNIT A"/>
    <property type="match status" value="1"/>
</dbReference>
<keyword evidence="8" id="KW-0963">Cytoplasm</keyword>
<dbReference type="FunFam" id="3.30.420.10:FF:000006">
    <property type="entry name" value="Ribonuclease HII"/>
    <property type="match status" value="1"/>
</dbReference>
<comment type="catalytic activity">
    <reaction evidence="1">
        <text>Endonucleolytic cleavage to 5'-phosphomonoester.</text>
        <dbReference type="EC" id="3.1.26.4"/>
    </reaction>
</comment>
<dbReference type="NCBIfam" id="NF000596">
    <property type="entry name" value="PRK00015.1-4"/>
    <property type="match status" value="1"/>
</dbReference>
<evidence type="ECO:0000256" key="3">
    <source>
        <dbReference type="ARBA" id="ARBA00001946"/>
    </source>
</evidence>
<evidence type="ECO:0000313" key="15">
    <source>
        <dbReference type="EMBL" id="SFV76392.1"/>
    </source>
</evidence>
<proteinExistence type="inferred from homology"/>
<keyword evidence="10" id="KW-0479">Metal-binding</keyword>
<protein>
    <recommendedName>
        <fullName evidence="7">Ribonuclease HII</fullName>
        <ecNumber evidence="6">3.1.26.4</ecNumber>
    </recommendedName>
</protein>
<accession>A0A1W1D7H4</accession>
<dbReference type="GO" id="GO:0005737">
    <property type="term" value="C:cytoplasm"/>
    <property type="evidence" value="ECO:0007669"/>
    <property type="project" value="UniProtKB-SubCell"/>
</dbReference>
<dbReference type="HAMAP" id="MF_00052_B">
    <property type="entry name" value="RNase_HII_B"/>
    <property type="match status" value="1"/>
</dbReference>
<evidence type="ECO:0000256" key="8">
    <source>
        <dbReference type="ARBA" id="ARBA00022490"/>
    </source>
</evidence>
<dbReference type="EMBL" id="FPHR01000002">
    <property type="protein sequence ID" value="SFV76392.1"/>
    <property type="molecule type" value="Genomic_DNA"/>
</dbReference>
<dbReference type="SUPFAM" id="SSF53098">
    <property type="entry name" value="Ribonuclease H-like"/>
    <property type="match status" value="1"/>
</dbReference>
<evidence type="ECO:0000256" key="6">
    <source>
        <dbReference type="ARBA" id="ARBA00012180"/>
    </source>
</evidence>
<name>A0A1W1D7H4_9ZZZZ</name>
<comment type="cofactor">
    <cofactor evidence="3">
        <name>Mg(2+)</name>
        <dbReference type="ChEBI" id="CHEBI:18420"/>
    </cofactor>
</comment>
<evidence type="ECO:0000256" key="13">
    <source>
        <dbReference type="ARBA" id="ARBA00023211"/>
    </source>
</evidence>
<dbReference type="GO" id="GO:0032299">
    <property type="term" value="C:ribonuclease H2 complex"/>
    <property type="evidence" value="ECO:0007669"/>
    <property type="project" value="TreeGrafter"/>
</dbReference>
<evidence type="ECO:0000256" key="9">
    <source>
        <dbReference type="ARBA" id="ARBA00022722"/>
    </source>
</evidence>
<evidence type="ECO:0000256" key="10">
    <source>
        <dbReference type="ARBA" id="ARBA00022723"/>
    </source>
</evidence>
<dbReference type="InterPro" id="IPR022898">
    <property type="entry name" value="RNase_HII"/>
</dbReference>
<evidence type="ECO:0000256" key="7">
    <source>
        <dbReference type="ARBA" id="ARBA00019179"/>
    </source>
</evidence>
<dbReference type="EC" id="3.1.26.4" evidence="6"/>
<evidence type="ECO:0000259" key="14">
    <source>
        <dbReference type="PROSITE" id="PS51975"/>
    </source>
</evidence>
<dbReference type="GO" id="GO:0043137">
    <property type="term" value="P:DNA replication, removal of RNA primer"/>
    <property type="evidence" value="ECO:0007669"/>
    <property type="project" value="TreeGrafter"/>
</dbReference>
<dbReference type="GO" id="GO:0003723">
    <property type="term" value="F:RNA binding"/>
    <property type="evidence" value="ECO:0007669"/>
    <property type="project" value="InterPro"/>
</dbReference>
<comment type="subcellular location">
    <subcellularLocation>
        <location evidence="4">Cytoplasm</location>
    </subcellularLocation>
</comment>